<organism evidence="1 2">
    <name type="scientific">Cylicostephanus goldi</name>
    <name type="common">Nematode worm</name>
    <dbReference type="NCBI Taxonomy" id="71465"/>
    <lineage>
        <taxon>Eukaryota</taxon>
        <taxon>Metazoa</taxon>
        <taxon>Ecdysozoa</taxon>
        <taxon>Nematoda</taxon>
        <taxon>Chromadorea</taxon>
        <taxon>Rhabditida</taxon>
        <taxon>Rhabditina</taxon>
        <taxon>Rhabditomorpha</taxon>
        <taxon>Strongyloidea</taxon>
        <taxon>Strongylidae</taxon>
        <taxon>Cylicostephanus</taxon>
    </lineage>
</organism>
<dbReference type="EMBL" id="UYRV01013478">
    <property type="protein sequence ID" value="VDK59647.1"/>
    <property type="molecule type" value="Genomic_DNA"/>
</dbReference>
<sequence>MKCVGMFVAAGLFWLFVHNESDYNQWRYAYWLQGICLIVYHFMDFMDVEEFMRMQLLWLQKSVISGVMRY</sequence>
<accession>A0A3P6RJX7</accession>
<evidence type="ECO:0000313" key="1">
    <source>
        <dbReference type="EMBL" id="VDK59647.1"/>
    </source>
</evidence>
<name>A0A3P6RJX7_CYLGO</name>
<reference evidence="1 2" key="1">
    <citation type="submission" date="2018-11" db="EMBL/GenBank/DDBJ databases">
        <authorList>
            <consortium name="Pathogen Informatics"/>
        </authorList>
    </citation>
    <scope>NUCLEOTIDE SEQUENCE [LARGE SCALE GENOMIC DNA]</scope>
</reference>
<dbReference type="OrthoDB" id="5837167at2759"/>
<dbReference type="Proteomes" id="UP000271889">
    <property type="component" value="Unassembled WGS sequence"/>
</dbReference>
<dbReference type="AlphaFoldDB" id="A0A3P6RJX7"/>
<gene>
    <name evidence="1" type="ORF">CGOC_LOCUS4734</name>
</gene>
<protein>
    <submittedName>
        <fullName evidence="1">Uncharacterized protein</fullName>
    </submittedName>
</protein>
<proteinExistence type="predicted"/>
<keyword evidence="2" id="KW-1185">Reference proteome</keyword>
<evidence type="ECO:0000313" key="2">
    <source>
        <dbReference type="Proteomes" id="UP000271889"/>
    </source>
</evidence>